<dbReference type="InterPro" id="IPR014729">
    <property type="entry name" value="Rossmann-like_a/b/a_fold"/>
</dbReference>
<dbReference type="GO" id="GO:0009435">
    <property type="term" value="P:NAD+ biosynthetic process"/>
    <property type="evidence" value="ECO:0007669"/>
    <property type="project" value="UniProtKB-UniRule"/>
</dbReference>
<dbReference type="AlphaFoldDB" id="A0A6P1DVF3"/>
<evidence type="ECO:0000313" key="14">
    <source>
        <dbReference type="Proteomes" id="UP000471640"/>
    </source>
</evidence>
<evidence type="ECO:0000256" key="10">
    <source>
        <dbReference type="ARBA" id="ARBA00048721"/>
    </source>
</evidence>
<dbReference type="PANTHER" id="PTHR39321:SF3">
    <property type="entry name" value="PHOSPHOPANTETHEINE ADENYLYLTRANSFERASE"/>
    <property type="match status" value="1"/>
</dbReference>
<dbReference type="Gene3D" id="3.40.50.620">
    <property type="entry name" value="HUPs"/>
    <property type="match status" value="1"/>
</dbReference>
<dbReference type="Proteomes" id="UP000471640">
    <property type="component" value="Unassembled WGS sequence"/>
</dbReference>
<evidence type="ECO:0000256" key="2">
    <source>
        <dbReference type="ARBA" id="ARBA00005019"/>
    </source>
</evidence>
<dbReference type="InterPro" id="IPR005248">
    <property type="entry name" value="NadD/NMNAT"/>
</dbReference>
<dbReference type="SUPFAM" id="SSF52374">
    <property type="entry name" value="Nucleotidylyl transferase"/>
    <property type="match status" value="1"/>
</dbReference>
<sequence length="222" mass="24206">MIGIYGGTFDPIHFGHLRPALEVLQGLGLEQVRFVPLNVAVHRPQPIASAPMRLAMLKAAIRGQPGFVADPRELQREGGSYTYDTLLSLRRDLGSSCPLCLMIGADAYHGFLDWYRPLEVLELAHLVVMRRPGHDAATGPALRKLYLERGSDGPVELESAPGGRILFQQVSQLEISSTRIRDLVTRGLSPHYLLPEAVWELMAREGLYGPVVSGASSTVGGS</sequence>
<evidence type="ECO:0000256" key="11">
    <source>
        <dbReference type="HAMAP-Rule" id="MF_00244"/>
    </source>
</evidence>
<proteinExistence type="inferred from homology"/>
<evidence type="ECO:0000256" key="6">
    <source>
        <dbReference type="ARBA" id="ARBA00022695"/>
    </source>
</evidence>
<dbReference type="UniPathway" id="UPA00253">
    <property type="reaction ID" value="UER00332"/>
</dbReference>
<comment type="similarity">
    <text evidence="3 11">Belongs to the NadD family.</text>
</comment>
<dbReference type="Pfam" id="PF01467">
    <property type="entry name" value="CTP_transf_like"/>
    <property type="match status" value="1"/>
</dbReference>
<comment type="function">
    <text evidence="1 11">Catalyzes the reversible adenylation of nicotinate mononucleotide (NaMN) to nicotinic acid adenine dinucleotide (NaAD).</text>
</comment>
<evidence type="ECO:0000313" key="13">
    <source>
        <dbReference type="EMBL" id="NEX21460.1"/>
    </source>
</evidence>
<reference evidence="14" key="1">
    <citation type="journal article" date="2020" name="Microbiol. Resour. Announc.">
        <title>Draft Genome Sequences of Thiorhodococcus mannitoliphagus and Thiorhodococcus minor, Purple Sulfur Photosynthetic Bacteria in the Gammaproteobacterial Family Chromatiaceae.</title>
        <authorList>
            <person name="Aviles F.A."/>
            <person name="Meyer T.E."/>
            <person name="Kyndt J.A."/>
        </authorList>
    </citation>
    <scope>NUCLEOTIDE SEQUENCE [LARGE SCALE GENOMIC DNA]</scope>
    <source>
        <strain evidence="14">DSM 18266</strain>
    </source>
</reference>
<dbReference type="PANTHER" id="PTHR39321">
    <property type="entry name" value="NICOTINATE-NUCLEOTIDE ADENYLYLTRANSFERASE-RELATED"/>
    <property type="match status" value="1"/>
</dbReference>
<organism evidence="13 14">
    <name type="scientific">Thiorhodococcus mannitoliphagus</name>
    <dbReference type="NCBI Taxonomy" id="329406"/>
    <lineage>
        <taxon>Bacteria</taxon>
        <taxon>Pseudomonadati</taxon>
        <taxon>Pseudomonadota</taxon>
        <taxon>Gammaproteobacteria</taxon>
        <taxon>Chromatiales</taxon>
        <taxon>Chromatiaceae</taxon>
        <taxon>Thiorhodococcus</taxon>
    </lineage>
</organism>
<comment type="catalytic activity">
    <reaction evidence="10 11">
        <text>nicotinate beta-D-ribonucleotide + ATP + H(+) = deamido-NAD(+) + diphosphate</text>
        <dbReference type="Rhea" id="RHEA:22860"/>
        <dbReference type="ChEBI" id="CHEBI:15378"/>
        <dbReference type="ChEBI" id="CHEBI:30616"/>
        <dbReference type="ChEBI" id="CHEBI:33019"/>
        <dbReference type="ChEBI" id="CHEBI:57502"/>
        <dbReference type="ChEBI" id="CHEBI:58437"/>
        <dbReference type="EC" id="2.7.7.18"/>
    </reaction>
</comment>
<keyword evidence="4 11" id="KW-0662">Pyridine nucleotide biosynthesis</keyword>
<evidence type="ECO:0000256" key="1">
    <source>
        <dbReference type="ARBA" id="ARBA00002324"/>
    </source>
</evidence>
<reference evidence="13 14" key="2">
    <citation type="submission" date="2020-02" db="EMBL/GenBank/DDBJ databases">
        <title>Genome sequences of Thiorhodococcus mannitoliphagus and Thiorhodococcus minor, purple sulfur photosynthetic bacteria in the gammaproteobacterial family, Chromatiaceae.</title>
        <authorList>
            <person name="Aviles F.A."/>
            <person name="Meyer T.E."/>
            <person name="Kyndt J.A."/>
        </authorList>
    </citation>
    <scope>NUCLEOTIDE SEQUENCE [LARGE SCALE GENOMIC DNA]</scope>
    <source>
        <strain evidence="13 14">DSM 18266</strain>
    </source>
</reference>
<comment type="pathway">
    <text evidence="2 11">Cofactor biosynthesis; NAD(+) biosynthesis; deamido-NAD(+) from nicotinate D-ribonucleotide: step 1/1.</text>
</comment>
<keyword evidence="8 11" id="KW-0067">ATP-binding</keyword>
<dbReference type="NCBIfam" id="TIGR00125">
    <property type="entry name" value="cyt_tran_rel"/>
    <property type="match status" value="1"/>
</dbReference>
<dbReference type="HAMAP" id="MF_00244">
    <property type="entry name" value="NaMN_adenylyltr"/>
    <property type="match status" value="1"/>
</dbReference>
<dbReference type="EC" id="2.7.7.18" evidence="11"/>
<dbReference type="NCBIfam" id="TIGR00482">
    <property type="entry name" value="nicotinate (nicotinamide) nucleotide adenylyltransferase"/>
    <property type="match status" value="1"/>
</dbReference>
<gene>
    <name evidence="11 13" type="primary">nadD</name>
    <name evidence="13" type="ORF">G3480_14245</name>
</gene>
<evidence type="ECO:0000259" key="12">
    <source>
        <dbReference type="Pfam" id="PF01467"/>
    </source>
</evidence>
<feature type="domain" description="Cytidyltransferase-like" evidence="12">
    <location>
        <begin position="4"/>
        <end position="182"/>
    </location>
</feature>
<dbReference type="NCBIfam" id="NF000839">
    <property type="entry name" value="PRK00071.1-1"/>
    <property type="match status" value="1"/>
</dbReference>
<accession>A0A6P1DVF3</accession>
<evidence type="ECO:0000256" key="3">
    <source>
        <dbReference type="ARBA" id="ARBA00009014"/>
    </source>
</evidence>
<dbReference type="RefSeq" id="WP_164654560.1">
    <property type="nucleotide sequence ID" value="NZ_JAAIJR010000056.1"/>
</dbReference>
<comment type="caution">
    <text evidence="13">The sequence shown here is derived from an EMBL/GenBank/DDBJ whole genome shotgun (WGS) entry which is preliminary data.</text>
</comment>
<dbReference type="GO" id="GO:0004515">
    <property type="term" value="F:nicotinate-nucleotide adenylyltransferase activity"/>
    <property type="evidence" value="ECO:0007669"/>
    <property type="project" value="UniProtKB-UniRule"/>
</dbReference>
<evidence type="ECO:0000256" key="9">
    <source>
        <dbReference type="ARBA" id="ARBA00023027"/>
    </source>
</evidence>
<evidence type="ECO:0000256" key="8">
    <source>
        <dbReference type="ARBA" id="ARBA00022840"/>
    </source>
</evidence>
<keyword evidence="6 11" id="KW-0548">Nucleotidyltransferase</keyword>
<keyword evidence="7 11" id="KW-0547">Nucleotide-binding</keyword>
<dbReference type="CDD" id="cd02165">
    <property type="entry name" value="NMNAT"/>
    <property type="match status" value="1"/>
</dbReference>
<dbReference type="InterPro" id="IPR004821">
    <property type="entry name" value="Cyt_trans-like"/>
</dbReference>
<evidence type="ECO:0000256" key="5">
    <source>
        <dbReference type="ARBA" id="ARBA00022679"/>
    </source>
</evidence>
<keyword evidence="9 11" id="KW-0520">NAD</keyword>
<evidence type="ECO:0000256" key="7">
    <source>
        <dbReference type="ARBA" id="ARBA00022741"/>
    </source>
</evidence>
<protein>
    <recommendedName>
        <fullName evidence="11">Probable nicotinate-nucleotide adenylyltransferase</fullName>
        <ecNumber evidence="11">2.7.7.18</ecNumber>
    </recommendedName>
    <alternativeName>
        <fullName evidence="11">Deamido-NAD(+) diphosphorylase</fullName>
    </alternativeName>
    <alternativeName>
        <fullName evidence="11">Deamido-NAD(+) pyrophosphorylase</fullName>
    </alternativeName>
    <alternativeName>
        <fullName evidence="11">Nicotinate mononucleotide adenylyltransferase</fullName>
        <shortName evidence="11">NaMN adenylyltransferase</shortName>
    </alternativeName>
</protein>
<dbReference type="EMBL" id="JAAIJR010000056">
    <property type="protein sequence ID" value="NEX21460.1"/>
    <property type="molecule type" value="Genomic_DNA"/>
</dbReference>
<dbReference type="GO" id="GO:0005524">
    <property type="term" value="F:ATP binding"/>
    <property type="evidence" value="ECO:0007669"/>
    <property type="project" value="UniProtKB-KW"/>
</dbReference>
<evidence type="ECO:0000256" key="4">
    <source>
        <dbReference type="ARBA" id="ARBA00022642"/>
    </source>
</evidence>
<name>A0A6P1DVF3_9GAMM</name>
<keyword evidence="14" id="KW-1185">Reference proteome</keyword>
<keyword evidence="5 11" id="KW-0808">Transferase</keyword>